<feature type="transmembrane region" description="Helical" evidence="5">
    <location>
        <begin position="128"/>
        <end position="145"/>
    </location>
</feature>
<reference evidence="6 7" key="1">
    <citation type="journal article" date="2021" name="Sci. Rep.">
        <title>The genome of the diatom Chaetoceros tenuissimus carries an ancient integrated fragment of an extant virus.</title>
        <authorList>
            <person name="Hongo Y."/>
            <person name="Kimura K."/>
            <person name="Takaki Y."/>
            <person name="Yoshida Y."/>
            <person name="Baba S."/>
            <person name="Kobayashi G."/>
            <person name="Nagasaki K."/>
            <person name="Hano T."/>
            <person name="Tomaru Y."/>
        </authorList>
    </citation>
    <scope>NUCLEOTIDE SEQUENCE [LARGE SCALE GENOMIC DNA]</scope>
    <source>
        <strain evidence="6 7">NIES-3715</strain>
    </source>
</reference>
<proteinExistence type="predicted"/>
<evidence type="ECO:0000313" key="7">
    <source>
        <dbReference type="Proteomes" id="UP001054902"/>
    </source>
</evidence>
<feature type="transmembrane region" description="Helical" evidence="5">
    <location>
        <begin position="88"/>
        <end position="108"/>
    </location>
</feature>
<evidence type="ECO:0000256" key="4">
    <source>
        <dbReference type="ARBA" id="ARBA00023136"/>
    </source>
</evidence>
<evidence type="ECO:0008006" key="8">
    <source>
        <dbReference type="Google" id="ProtNLM"/>
    </source>
</evidence>
<dbReference type="SUPFAM" id="SSF81321">
    <property type="entry name" value="Family A G protein-coupled receptor-like"/>
    <property type="match status" value="1"/>
</dbReference>
<keyword evidence="2 5" id="KW-0812">Transmembrane</keyword>
<feature type="transmembrane region" description="Helical" evidence="5">
    <location>
        <begin position="185"/>
        <end position="212"/>
    </location>
</feature>
<keyword evidence="7" id="KW-1185">Reference proteome</keyword>
<dbReference type="GO" id="GO:0004930">
    <property type="term" value="F:G protein-coupled receptor activity"/>
    <property type="evidence" value="ECO:0007669"/>
    <property type="project" value="TreeGrafter"/>
</dbReference>
<dbReference type="AlphaFoldDB" id="A0AAD3HCI7"/>
<comment type="caution">
    <text evidence="6">The sequence shown here is derived from an EMBL/GenBank/DDBJ whole genome shotgun (WGS) entry which is preliminary data.</text>
</comment>
<feature type="transmembrane region" description="Helical" evidence="5">
    <location>
        <begin position="12"/>
        <end position="31"/>
    </location>
</feature>
<feature type="transmembrane region" description="Helical" evidence="5">
    <location>
        <begin position="309"/>
        <end position="330"/>
    </location>
</feature>
<dbReference type="PROSITE" id="PS51257">
    <property type="entry name" value="PROKAR_LIPOPROTEIN"/>
    <property type="match status" value="1"/>
</dbReference>
<accession>A0AAD3HCI7</accession>
<dbReference type="GO" id="GO:0005886">
    <property type="term" value="C:plasma membrane"/>
    <property type="evidence" value="ECO:0007669"/>
    <property type="project" value="TreeGrafter"/>
</dbReference>
<sequence>MFAWVVKNSIQLAGGVISCISSLCLVWMIALKGKGLSTPYRRLIFAISASDILQSLALVIGPFAVPRGLPQAKWAAGNKSSCAFDGLLLTYGIAWAPLYSCGLSIYYFFKLKRNMTDEQFMEKIERKLHFVFIFPIICCNLYALASDAINPAVTGSACIYATTPTGCRQQPDVYGECDDNETPSFVLGLIVLTIIPAVSLVVVIALFASIFWHIRLREKMFPLPKKPSERTTAMRDPSDPNLEVGAQIDESRATFQHTNGNSSNEVLGRKYKTEMTYQMLMYALVFVVVYIWFACLNLTLLFGAIPNKILLNIHSVFFPLAGLFNILIYTRPAICVLRTRATYLSWFQAFRIILANGGEVPETNSISRLRQQIQSESSVKFGVAKHHNFNEEEESDVSLDCLYFETGCHKSGDHPLQSESDVIGGPSSLPVLSELNDIS</sequence>
<evidence type="ECO:0000256" key="5">
    <source>
        <dbReference type="SAM" id="Phobius"/>
    </source>
</evidence>
<evidence type="ECO:0000256" key="1">
    <source>
        <dbReference type="ARBA" id="ARBA00004141"/>
    </source>
</evidence>
<dbReference type="PANTHER" id="PTHR23112">
    <property type="entry name" value="G PROTEIN-COUPLED RECEPTOR 157-RELATED"/>
    <property type="match status" value="1"/>
</dbReference>
<keyword evidence="3 5" id="KW-1133">Transmembrane helix</keyword>
<comment type="subcellular location">
    <subcellularLocation>
        <location evidence="1">Membrane</location>
        <topology evidence="1">Multi-pass membrane protein</topology>
    </subcellularLocation>
</comment>
<evidence type="ECO:0000256" key="2">
    <source>
        <dbReference type="ARBA" id="ARBA00022692"/>
    </source>
</evidence>
<evidence type="ECO:0000256" key="3">
    <source>
        <dbReference type="ARBA" id="ARBA00022989"/>
    </source>
</evidence>
<protein>
    <recommendedName>
        <fullName evidence="8">G-protein coupled receptors family 1 profile domain-containing protein</fullName>
    </recommendedName>
</protein>
<feature type="transmembrane region" description="Helical" evidence="5">
    <location>
        <begin position="279"/>
        <end position="303"/>
    </location>
</feature>
<feature type="transmembrane region" description="Helical" evidence="5">
    <location>
        <begin position="43"/>
        <end position="65"/>
    </location>
</feature>
<gene>
    <name evidence="6" type="ORF">CTEN210_14692</name>
</gene>
<dbReference type="Gene3D" id="1.20.1070.10">
    <property type="entry name" value="Rhodopsin 7-helix transmembrane proteins"/>
    <property type="match status" value="1"/>
</dbReference>
<organism evidence="6 7">
    <name type="scientific">Chaetoceros tenuissimus</name>
    <dbReference type="NCBI Taxonomy" id="426638"/>
    <lineage>
        <taxon>Eukaryota</taxon>
        <taxon>Sar</taxon>
        <taxon>Stramenopiles</taxon>
        <taxon>Ochrophyta</taxon>
        <taxon>Bacillariophyta</taxon>
        <taxon>Coscinodiscophyceae</taxon>
        <taxon>Chaetocerotophycidae</taxon>
        <taxon>Chaetocerotales</taxon>
        <taxon>Chaetocerotaceae</taxon>
        <taxon>Chaetoceros</taxon>
    </lineage>
</organism>
<keyword evidence="4 5" id="KW-0472">Membrane</keyword>
<name>A0AAD3HCI7_9STRA</name>
<evidence type="ECO:0000313" key="6">
    <source>
        <dbReference type="EMBL" id="GFH58216.1"/>
    </source>
</evidence>
<dbReference type="GO" id="GO:0007189">
    <property type="term" value="P:adenylate cyclase-activating G protein-coupled receptor signaling pathway"/>
    <property type="evidence" value="ECO:0007669"/>
    <property type="project" value="TreeGrafter"/>
</dbReference>
<dbReference type="EMBL" id="BLLK01000061">
    <property type="protein sequence ID" value="GFH58216.1"/>
    <property type="molecule type" value="Genomic_DNA"/>
</dbReference>
<dbReference type="PANTHER" id="PTHR23112:SF0">
    <property type="entry name" value="TRANSMEMBRANE PROTEIN 116"/>
    <property type="match status" value="1"/>
</dbReference>
<dbReference type="Proteomes" id="UP001054902">
    <property type="component" value="Unassembled WGS sequence"/>
</dbReference>